<protein>
    <submittedName>
        <fullName evidence="1">Uncharacterized protein</fullName>
    </submittedName>
</protein>
<accession>A0ABS1J7D5</accession>
<keyword evidence="2" id="KW-1185">Reference proteome</keyword>
<dbReference type="EMBL" id="JAEQNB010000001">
    <property type="protein sequence ID" value="MBL0386191.1"/>
    <property type="molecule type" value="Genomic_DNA"/>
</dbReference>
<organism evidence="1 2">
    <name type="scientific">Tumebacillus amylolyticus</name>
    <dbReference type="NCBI Taxonomy" id="2801339"/>
    <lineage>
        <taxon>Bacteria</taxon>
        <taxon>Bacillati</taxon>
        <taxon>Bacillota</taxon>
        <taxon>Bacilli</taxon>
        <taxon>Bacillales</taxon>
        <taxon>Alicyclobacillaceae</taxon>
        <taxon>Tumebacillus</taxon>
    </lineage>
</organism>
<dbReference type="Proteomes" id="UP000602284">
    <property type="component" value="Unassembled WGS sequence"/>
</dbReference>
<sequence length="55" mass="6286">MDRDASIQLQSATGTTWIIRSERTHDQKDTQQDFHQIIANLLVEDLVSPYKKAAT</sequence>
<dbReference type="RefSeq" id="WP_201632152.1">
    <property type="nucleotide sequence ID" value="NZ_JAEQNB010000001.1"/>
</dbReference>
<proteinExistence type="predicted"/>
<name>A0ABS1J7D5_9BACL</name>
<comment type="caution">
    <text evidence="1">The sequence shown here is derived from an EMBL/GenBank/DDBJ whole genome shotgun (WGS) entry which is preliminary data.</text>
</comment>
<gene>
    <name evidence="1" type="ORF">JJB07_05935</name>
</gene>
<evidence type="ECO:0000313" key="1">
    <source>
        <dbReference type="EMBL" id="MBL0386191.1"/>
    </source>
</evidence>
<evidence type="ECO:0000313" key="2">
    <source>
        <dbReference type="Proteomes" id="UP000602284"/>
    </source>
</evidence>
<reference evidence="1 2" key="1">
    <citation type="submission" date="2021-01" db="EMBL/GenBank/DDBJ databases">
        <title>Tumebacillus sp. strain ITR2 16S ribosomal RNA gene Genome sequencing and assembly.</title>
        <authorList>
            <person name="Kang M."/>
        </authorList>
    </citation>
    <scope>NUCLEOTIDE SEQUENCE [LARGE SCALE GENOMIC DNA]</scope>
    <source>
        <strain evidence="1 2">ITR2</strain>
    </source>
</reference>